<proteinExistence type="predicted"/>
<keyword evidence="3" id="KW-1185">Reference proteome</keyword>
<organism evidence="2 3">
    <name type="scientific">Haloferax litoreum</name>
    <dbReference type="NCBI Taxonomy" id="2666140"/>
    <lineage>
        <taxon>Archaea</taxon>
        <taxon>Methanobacteriati</taxon>
        <taxon>Methanobacteriota</taxon>
        <taxon>Stenosarchaea group</taxon>
        <taxon>Halobacteria</taxon>
        <taxon>Halobacteriales</taxon>
        <taxon>Haloferacaceae</taxon>
        <taxon>Haloferax</taxon>
    </lineage>
</organism>
<dbReference type="EMBL" id="WKJO01000001">
    <property type="protein sequence ID" value="MRX20723.1"/>
    <property type="molecule type" value="Genomic_DNA"/>
</dbReference>
<dbReference type="InterPro" id="IPR025098">
    <property type="entry name" value="DUF4013"/>
</dbReference>
<keyword evidence="1" id="KW-0472">Membrane</keyword>
<protein>
    <submittedName>
        <fullName evidence="2">DUF4013 domain-containing protein</fullName>
    </submittedName>
</protein>
<sequence>MDLSDLETAVALPFAADTSFDSVAIGVLVTLASFTTPLAGVLLAGYVARLVRAGSRDEATLSTFDGVLGMGVEGIRLSVVLVVLQLPAIAIAGAVLGSSSTPLTVFAAVADPRTLQYLGFSAFDVAGLVVAGLAALAGTYIGAAATVALAREQSLVAAVPVTRALVGDRAFFSVVSASALVVFGGRLLGFLVGTVPLVGVVLTAGVSFVTLVAAATLLGRGTNVVSKRALRPTHEPERDAVGSA</sequence>
<keyword evidence="1" id="KW-1133">Transmembrane helix</keyword>
<dbReference type="AlphaFoldDB" id="A0A6A8GBZ7"/>
<feature type="transmembrane region" description="Helical" evidence="1">
    <location>
        <begin position="170"/>
        <end position="191"/>
    </location>
</feature>
<comment type="caution">
    <text evidence="2">The sequence shown here is derived from an EMBL/GenBank/DDBJ whole genome shotgun (WGS) entry which is preliminary data.</text>
</comment>
<accession>A0A6A8GBZ7</accession>
<dbReference type="RefSeq" id="WP_151161390.1">
    <property type="nucleotide sequence ID" value="NZ_WKJO01000001.1"/>
</dbReference>
<dbReference type="Pfam" id="PF13197">
    <property type="entry name" value="DUF4013"/>
    <property type="match status" value="1"/>
</dbReference>
<name>A0A6A8GBZ7_9EURY</name>
<evidence type="ECO:0000313" key="2">
    <source>
        <dbReference type="EMBL" id="MRX20723.1"/>
    </source>
</evidence>
<gene>
    <name evidence="2" type="ORF">GJR96_01935</name>
</gene>
<evidence type="ECO:0000256" key="1">
    <source>
        <dbReference type="SAM" id="Phobius"/>
    </source>
</evidence>
<feature type="transmembrane region" description="Helical" evidence="1">
    <location>
        <begin position="77"/>
        <end position="97"/>
    </location>
</feature>
<feature type="transmembrane region" description="Helical" evidence="1">
    <location>
        <begin position="117"/>
        <end position="150"/>
    </location>
</feature>
<keyword evidence="1" id="KW-0812">Transmembrane</keyword>
<reference evidence="2 3" key="1">
    <citation type="submission" date="2019-11" db="EMBL/GenBank/DDBJ databases">
        <title>Whole genome sequence of Haloferax sp. MBLA0076.</title>
        <authorList>
            <person name="Seo M.-J."/>
            <person name="Cho E.-S."/>
        </authorList>
    </citation>
    <scope>NUCLEOTIDE SEQUENCE [LARGE SCALE GENOMIC DNA]</scope>
    <source>
        <strain evidence="2 3">MBLA0076</strain>
    </source>
</reference>
<feature type="transmembrane region" description="Helical" evidence="1">
    <location>
        <begin position="23"/>
        <end position="48"/>
    </location>
</feature>
<feature type="transmembrane region" description="Helical" evidence="1">
    <location>
        <begin position="197"/>
        <end position="218"/>
    </location>
</feature>
<evidence type="ECO:0000313" key="3">
    <source>
        <dbReference type="Proteomes" id="UP000439022"/>
    </source>
</evidence>
<dbReference type="Proteomes" id="UP000439022">
    <property type="component" value="Unassembled WGS sequence"/>
</dbReference>